<name>A0AAN5YPB3_ASPLE</name>
<protein>
    <submittedName>
        <fullName evidence="2">Uncharacterized protein</fullName>
    </submittedName>
</protein>
<gene>
    <name evidence="2" type="ORF">CNMCM8927_007998</name>
    <name evidence="1" type="ORF">IFM60648_03599</name>
</gene>
<evidence type="ECO:0000313" key="4">
    <source>
        <dbReference type="Proteomes" id="UP000649114"/>
    </source>
</evidence>
<evidence type="ECO:0000313" key="2">
    <source>
        <dbReference type="EMBL" id="KAF4203957.1"/>
    </source>
</evidence>
<evidence type="ECO:0000313" key="3">
    <source>
        <dbReference type="Proteomes" id="UP000465220"/>
    </source>
</evidence>
<comment type="caution">
    <text evidence="2">The sequence shown here is derived from an EMBL/GenBank/DDBJ whole genome shotgun (WGS) entry which is preliminary data.</text>
</comment>
<reference evidence="2" key="1">
    <citation type="journal article" date="2020" name="bioRxiv">
        <title>Genomic and phenotypic heterogeneity of clinical isolates of the human pathogens Aspergillus fumigatus, Aspergillus lentulus and Aspergillus fumigatiaffinis.</title>
        <authorList>
            <person name="dos Santos R.A.C."/>
            <person name="Steenwyk J.L."/>
            <person name="Rivero-Menendez O."/>
            <person name="Mead M.E."/>
            <person name="Silva L.P."/>
            <person name="Bastos R.W."/>
            <person name="Alastruey-Izquierdo A."/>
            <person name="Goldman G.H."/>
            <person name="Rokas A."/>
        </authorList>
    </citation>
    <scope>NUCLEOTIDE SEQUENCE</scope>
    <source>
        <strain evidence="2">CNM-CM8927</strain>
    </source>
</reference>
<dbReference type="EMBL" id="BLKI01000015">
    <property type="protein sequence ID" value="GFF72099.1"/>
    <property type="molecule type" value="Genomic_DNA"/>
</dbReference>
<reference evidence="2" key="3">
    <citation type="submission" date="2020-04" db="EMBL/GenBank/DDBJ databases">
        <authorList>
            <person name="Santos R.A.C."/>
            <person name="Steenwyk J.L."/>
            <person name="Rivero-Menendez O."/>
            <person name="Mead M.E."/>
            <person name="Silva L.P."/>
            <person name="Bastos R.W."/>
            <person name="Alastruey-Izquierdo A."/>
            <person name="Goldman G.H."/>
            <person name="Rokas A."/>
        </authorList>
    </citation>
    <scope>NUCLEOTIDE SEQUENCE</scope>
    <source>
        <strain evidence="2">CNM-CM8927</strain>
    </source>
</reference>
<dbReference type="Proteomes" id="UP000649114">
    <property type="component" value="Unassembled WGS sequence"/>
</dbReference>
<dbReference type="EMBL" id="JAAAPU010000068">
    <property type="protein sequence ID" value="KAF4203957.1"/>
    <property type="molecule type" value="Genomic_DNA"/>
</dbReference>
<reference evidence="1 3" key="2">
    <citation type="submission" date="2020-01" db="EMBL/GenBank/DDBJ databases">
        <title>Draft genome sequence of Aspergillus lentulus IFM 60648.</title>
        <authorList>
            <person name="Takahashi H."/>
            <person name="Yaguchi T."/>
        </authorList>
    </citation>
    <scope>NUCLEOTIDE SEQUENCE [LARGE SCALE GENOMIC DNA]</scope>
    <source>
        <strain evidence="1 3">IFM 60648</strain>
    </source>
</reference>
<evidence type="ECO:0000313" key="1">
    <source>
        <dbReference type="EMBL" id="GFF72099.1"/>
    </source>
</evidence>
<keyword evidence="3" id="KW-1185">Reference proteome</keyword>
<organism evidence="2 4">
    <name type="scientific">Aspergillus lentulus</name>
    <dbReference type="NCBI Taxonomy" id="293939"/>
    <lineage>
        <taxon>Eukaryota</taxon>
        <taxon>Fungi</taxon>
        <taxon>Dikarya</taxon>
        <taxon>Ascomycota</taxon>
        <taxon>Pezizomycotina</taxon>
        <taxon>Eurotiomycetes</taxon>
        <taxon>Eurotiomycetidae</taxon>
        <taxon>Eurotiales</taxon>
        <taxon>Aspergillaceae</taxon>
        <taxon>Aspergillus</taxon>
        <taxon>Aspergillus subgen. Fumigati</taxon>
    </lineage>
</organism>
<proteinExistence type="predicted"/>
<sequence length="256" mass="28461">MADFKFRGDLAANQELVCSISSLLNAHNIPNLFWGDLVFNLYGVPLHVSDFSFVIAGDLIDKASNVLEAAKFPVCHLGQTCPAIQPNRPAPPPYAHFNIKQKGDQETPAIPACAPDADDPHYIIANDARLPEFSPRELLGRMDLADCPVKIPTPNQFAEALAMLYYHDGVPGPTIRGAYWLELQSELVQTGLVKLDKLPARIKRHYELVGKANMKEVHRYSEEVAGQMREEFEVPVRMLPPDTDAFEPAAEVVEFL</sequence>
<dbReference type="AlphaFoldDB" id="A0AAN5YPB3"/>
<accession>A0AAN5YPB3</accession>
<dbReference type="Proteomes" id="UP000465220">
    <property type="component" value="Unassembled WGS sequence"/>
</dbReference>